<evidence type="ECO:0000256" key="2">
    <source>
        <dbReference type="ARBA" id="ARBA00005262"/>
    </source>
</evidence>
<feature type="transmembrane region" description="Helical" evidence="7">
    <location>
        <begin position="165"/>
        <end position="183"/>
    </location>
</feature>
<comment type="subcellular location">
    <subcellularLocation>
        <location evidence="1">Cell membrane</location>
        <topology evidence="1">Multi-pass membrane protein</topology>
    </subcellularLocation>
</comment>
<feature type="transmembrane region" description="Helical" evidence="7">
    <location>
        <begin position="113"/>
        <end position="133"/>
    </location>
</feature>
<dbReference type="AlphaFoldDB" id="A0A268NWI0"/>
<keyword evidence="3" id="KW-1003">Cell membrane</keyword>
<dbReference type="PANTHER" id="PTHR43663">
    <property type="entry name" value="CHROMATE TRANSPORT PROTEIN-RELATED"/>
    <property type="match status" value="1"/>
</dbReference>
<keyword evidence="4 7" id="KW-0812">Transmembrane</keyword>
<dbReference type="EMBL" id="NPCC01000026">
    <property type="protein sequence ID" value="PAE87887.1"/>
    <property type="molecule type" value="Genomic_DNA"/>
</dbReference>
<evidence type="ECO:0000256" key="7">
    <source>
        <dbReference type="SAM" id="Phobius"/>
    </source>
</evidence>
<dbReference type="InterPro" id="IPR003370">
    <property type="entry name" value="Chromate_transpt"/>
</dbReference>
<feature type="transmembrane region" description="Helical" evidence="7">
    <location>
        <begin position="140"/>
        <end position="159"/>
    </location>
</feature>
<feature type="transmembrane region" description="Helical" evidence="7">
    <location>
        <begin position="86"/>
        <end position="107"/>
    </location>
</feature>
<dbReference type="Pfam" id="PF02417">
    <property type="entry name" value="Chromate_transp"/>
    <property type="match status" value="1"/>
</dbReference>
<evidence type="ECO:0000256" key="4">
    <source>
        <dbReference type="ARBA" id="ARBA00022692"/>
    </source>
</evidence>
<comment type="caution">
    <text evidence="8">The sequence shown here is derived from an EMBL/GenBank/DDBJ whole genome shotgun (WGS) entry which is preliminary data.</text>
</comment>
<feature type="transmembrane region" description="Helical" evidence="7">
    <location>
        <begin position="54"/>
        <end position="74"/>
    </location>
</feature>
<gene>
    <name evidence="8" type="ORF">CHH72_16005</name>
</gene>
<evidence type="ECO:0000313" key="9">
    <source>
        <dbReference type="Proteomes" id="UP000216207"/>
    </source>
</evidence>
<accession>A0A268NWI0</accession>
<feature type="transmembrane region" description="Helical" evidence="7">
    <location>
        <begin position="12"/>
        <end position="34"/>
    </location>
</feature>
<organism evidence="8 9">
    <name type="scientific">Shouchella clausii</name>
    <name type="common">Alkalihalobacillus clausii</name>
    <dbReference type="NCBI Taxonomy" id="79880"/>
    <lineage>
        <taxon>Bacteria</taxon>
        <taxon>Bacillati</taxon>
        <taxon>Bacillota</taxon>
        <taxon>Bacilli</taxon>
        <taxon>Bacillales</taxon>
        <taxon>Bacillaceae</taxon>
        <taxon>Shouchella</taxon>
    </lineage>
</organism>
<reference evidence="8 9" key="1">
    <citation type="submission" date="2017-07" db="EMBL/GenBank/DDBJ databases">
        <title>Isolation and whole genome analysis of endospore-forming bacteria from heroin.</title>
        <authorList>
            <person name="Kalinowski J."/>
            <person name="Ahrens B."/>
            <person name="Al-Dilaimi A."/>
            <person name="Winkler A."/>
            <person name="Wibberg D."/>
            <person name="Schleenbecker U."/>
            <person name="Ruckert C."/>
            <person name="Wolfel R."/>
            <person name="Grass G."/>
        </authorList>
    </citation>
    <scope>NUCLEOTIDE SEQUENCE [LARGE SCALE GENOMIC DNA]</scope>
    <source>
        <strain evidence="8 9">7539</strain>
    </source>
</reference>
<dbReference type="Proteomes" id="UP000216207">
    <property type="component" value="Unassembled WGS sequence"/>
</dbReference>
<name>A0A268NWI0_SHOCL</name>
<evidence type="ECO:0000256" key="1">
    <source>
        <dbReference type="ARBA" id="ARBA00004651"/>
    </source>
</evidence>
<evidence type="ECO:0000256" key="6">
    <source>
        <dbReference type="ARBA" id="ARBA00023136"/>
    </source>
</evidence>
<dbReference type="GO" id="GO:0015109">
    <property type="term" value="F:chromate transmembrane transporter activity"/>
    <property type="evidence" value="ECO:0007669"/>
    <property type="project" value="InterPro"/>
</dbReference>
<proteinExistence type="inferred from homology"/>
<dbReference type="GO" id="GO:0005886">
    <property type="term" value="C:plasma membrane"/>
    <property type="evidence" value="ECO:0007669"/>
    <property type="project" value="UniProtKB-SubCell"/>
</dbReference>
<dbReference type="RefSeq" id="WP_035204779.1">
    <property type="nucleotide sequence ID" value="NZ_BOQS01000004.1"/>
</dbReference>
<keyword evidence="6 7" id="KW-0472">Membrane</keyword>
<evidence type="ECO:0000256" key="3">
    <source>
        <dbReference type="ARBA" id="ARBA00022475"/>
    </source>
</evidence>
<evidence type="ECO:0000256" key="5">
    <source>
        <dbReference type="ARBA" id="ARBA00022989"/>
    </source>
</evidence>
<evidence type="ECO:0000313" key="8">
    <source>
        <dbReference type="EMBL" id="PAE87887.1"/>
    </source>
</evidence>
<protein>
    <submittedName>
        <fullName evidence="8">Chromate transporter</fullName>
    </submittedName>
</protein>
<comment type="similarity">
    <text evidence="2">Belongs to the chromate ion transporter (CHR) (TC 2.A.51) family.</text>
</comment>
<dbReference type="PANTHER" id="PTHR43663:SF1">
    <property type="entry name" value="CHROMATE TRANSPORTER"/>
    <property type="match status" value="1"/>
</dbReference>
<dbReference type="InterPro" id="IPR052518">
    <property type="entry name" value="CHR_Transporter"/>
</dbReference>
<keyword evidence="5 7" id="KW-1133">Transmembrane helix</keyword>
<sequence length="196" mass="21528">MEKETTTQYRQLALAMLRTGLFGFGGGPSVMPLFRVEAVDTYKWMDNEEFGETLAIANTLPGPVATKMAAYLGYRLKGWTGACWATLWHIFPTSVAMVLLFSLVDAISGSEVVAGMIGAVTPVIAVLLAQMAYDFGKKAVKGFGWVFGMLTFVIAFAALQGFDVHPGFVIIAFIIYGVFHYKLMDKWRSRQKGESS</sequence>